<protein>
    <submittedName>
        <fullName evidence="3">Acetyl-CoA acetyltransferase</fullName>
    </submittedName>
</protein>
<dbReference type="GO" id="GO:0003988">
    <property type="term" value="F:acetyl-CoA C-acyltransferase activity"/>
    <property type="evidence" value="ECO:0007669"/>
    <property type="project" value="UniProtKB-ARBA"/>
</dbReference>
<dbReference type="Pfam" id="PF00108">
    <property type="entry name" value="Thiolase_N"/>
    <property type="match status" value="1"/>
</dbReference>
<dbReference type="PIRSF" id="PIRSF000429">
    <property type="entry name" value="Ac-CoA_Ac_transf"/>
    <property type="match status" value="1"/>
</dbReference>
<keyword evidence="4" id="KW-1185">Reference proteome</keyword>
<dbReference type="InterPro" id="IPR016039">
    <property type="entry name" value="Thiolase-like"/>
</dbReference>
<dbReference type="InterPro" id="IPR002155">
    <property type="entry name" value="Thiolase"/>
</dbReference>
<proteinExistence type="predicted"/>
<gene>
    <name evidence="3" type="ORF">C8P66_114108</name>
</gene>
<dbReference type="PANTHER" id="PTHR42870:SF1">
    <property type="entry name" value="NON-SPECIFIC LIPID-TRANSFER PROTEIN-LIKE 2"/>
    <property type="match status" value="1"/>
</dbReference>
<reference evidence="3 4" key="1">
    <citation type="submission" date="2018-06" db="EMBL/GenBank/DDBJ databases">
        <title>Genomic Encyclopedia of Archaeal and Bacterial Type Strains, Phase II (KMG-II): from individual species to whole genera.</title>
        <authorList>
            <person name="Goeker M."/>
        </authorList>
    </citation>
    <scope>NUCLEOTIDE SEQUENCE [LARGE SCALE GENOMIC DNA]</scope>
    <source>
        <strain evidence="3 4">DSM 24525</strain>
    </source>
</reference>
<dbReference type="Proteomes" id="UP000249688">
    <property type="component" value="Unassembled WGS sequence"/>
</dbReference>
<accession>A0A2W7IZM0</accession>
<dbReference type="InterPro" id="IPR055140">
    <property type="entry name" value="Thiolase_C_2"/>
</dbReference>
<comment type="caution">
    <text evidence="3">The sequence shown here is derived from an EMBL/GenBank/DDBJ whole genome shotgun (WGS) entry which is preliminary data.</text>
</comment>
<dbReference type="InterPro" id="IPR020616">
    <property type="entry name" value="Thiolase_N"/>
</dbReference>
<dbReference type="CDD" id="cd00829">
    <property type="entry name" value="SCP-x_thiolase"/>
    <property type="match status" value="1"/>
</dbReference>
<keyword evidence="3" id="KW-0808">Transferase</keyword>
<evidence type="ECO:0000259" key="1">
    <source>
        <dbReference type="Pfam" id="PF00108"/>
    </source>
</evidence>
<dbReference type="SUPFAM" id="SSF53901">
    <property type="entry name" value="Thiolase-like"/>
    <property type="match status" value="2"/>
</dbReference>
<name>A0A2W7IZM0_9PROT</name>
<dbReference type="Gene3D" id="3.40.47.10">
    <property type="match status" value="1"/>
</dbReference>
<evidence type="ECO:0000259" key="2">
    <source>
        <dbReference type="Pfam" id="PF22691"/>
    </source>
</evidence>
<evidence type="ECO:0000313" key="3">
    <source>
        <dbReference type="EMBL" id="PZW44817.1"/>
    </source>
</evidence>
<organism evidence="3 4">
    <name type="scientific">Humitalea rosea</name>
    <dbReference type="NCBI Taxonomy" id="990373"/>
    <lineage>
        <taxon>Bacteria</taxon>
        <taxon>Pseudomonadati</taxon>
        <taxon>Pseudomonadota</taxon>
        <taxon>Alphaproteobacteria</taxon>
        <taxon>Acetobacterales</taxon>
        <taxon>Roseomonadaceae</taxon>
        <taxon>Humitalea</taxon>
    </lineage>
</organism>
<dbReference type="Pfam" id="PF22691">
    <property type="entry name" value="Thiolase_C_1"/>
    <property type="match status" value="1"/>
</dbReference>
<feature type="domain" description="Thiolase C-terminal" evidence="2">
    <location>
        <begin position="298"/>
        <end position="430"/>
    </location>
</feature>
<sequence>MFFNGPSIDKYIRRKDRQARFRGHGHGRGARGGASDMTRTVAIIGAAAVPVGKWQTPAGAEEQVLEHELLAGLVLDAVADAGVDRGDIGSLAFSQCRPYTAQKYFATFMAHYLRLPCSGTVSEILGNGMTAGLAFEQAANDILLGRSKVALALGVNFETATSAAEHMMSSMRAVGDVDFQVPFGITPIAWYAMDAARYIHEFGSSREALASVAVKNRAHAALNPLAQFRKPITLADVLAQPMIVEPLGLFEVPPRSDGAVCLVLAEEDVARGLGRPYVRVRARGFFHEGAHQISEVPNDMIALASAQTAGRAAFAAAGVTPADIDFAELYAPCTIVEVLVSEALGLVPRGAGARAAVEGETSLGGRIPICTSGGLQSRGHPAYVTPFYSFVEAMEQLRGRAGPRQVANAELALTSAELGNYNAALVHVLEAVR</sequence>
<dbReference type="AlphaFoldDB" id="A0A2W7IZM0"/>
<dbReference type="EMBL" id="QKYU01000014">
    <property type="protein sequence ID" value="PZW44817.1"/>
    <property type="molecule type" value="Genomic_DNA"/>
</dbReference>
<feature type="domain" description="Thiolase N-terminal" evidence="1">
    <location>
        <begin position="41"/>
        <end position="232"/>
    </location>
</feature>
<dbReference type="PANTHER" id="PTHR42870">
    <property type="entry name" value="ACETYL-COA C-ACETYLTRANSFERASE"/>
    <property type="match status" value="1"/>
</dbReference>
<evidence type="ECO:0000313" key="4">
    <source>
        <dbReference type="Proteomes" id="UP000249688"/>
    </source>
</evidence>